<accession>A0A2N5SLE8</accession>
<evidence type="ECO:0000313" key="3">
    <source>
        <dbReference type="Proteomes" id="UP000235388"/>
    </source>
</evidence>
<name>A0A2N5SLE8_9BASI</name>
<dbReference type="Proteomes" id="UP000235388">
    <property type="component" value="Unassembled WGS sequence"/>
</dbReference>
<comment type="caution">
    <text evidence="2">The sequence shown here is derived from an EMBL/GenBank/DDBJ whole genome shotgun (WGS) entry which is preliminary data.</text>
</comment>
<sequence>MVNNGHQESLYLTITGHQDGHQELGGLSSTSAVAAATAAPRAPADNQWAHFWMAIGRPEFGGLGTVPRLTSNRTALGRPVVTVREASSGWFLSTGQTRRKDGGLQLGKTNLQDLNPQPSP</sequence>
<feature type="compositionally biased region" description="Polar residues" evidence="1">
    <location>
        <begin position="107"/>
        <end position="120"/>
    </location>
</feature>
<keyword evidence="3" id="KW-1185">Reference proteome</keyword>
<organism evidence="2 3">
    <name type="scientific">Puccinia coronata f. sp. avenae</name>
    <dbReference type="NCBI Taxonomy" id="200324"/>
    <lineage>
        <taxon>Eukaryota</taxon>
        <taxon>Fungi</taxon>
        <taxon>Dikarya</taxon>
        <taxon>Basidiomycota</taxon>
        <taxon>Pucciniomycotina</taxon>
        <taxon>Pucciniomycetes</taxon>
        <taxon>Pucciniales</taxon>
        <taxon>Pucciniaceae</taxon>
        <taxon>Puccinia</taxon>
    </lineage>
</organism>
<protein>
    <submittedName>
        <fullName evidence="2">Uncharacterized protein</fullName>
    </submittedName>
</protein>
<evidence type="ECO:0000256" key="1">
    <source>
        <dbReference type="SAM" id="MobiDB-lite"/>
    </source>
</evidence>
<evidence type="ECO:0000313" key="2">
    <source>
        <dbReference type="EMBL" id="PLW14043.1"/>
    </source>
</evidence>
<dbReference type="EMBL" id="PGCJ01000932">
    <property type="protein sequence ID" value="PLW14043.1"/>
    <property type="molecule type" value="Genomic_DNA"/>
</dbReference>
<feature type="region of interest" description="Disordered" evidence="1">
    <location>
        <begin position="91"/>
        <end position="120"/>
    </location>
</feature>
<reference evidence="2 3" key="1">
    <citation type="submission" date="2017-11" db="EMBL/GenBank/DDBJ databases">
        <title>De novo assembly and phasing of dikaryotic genomes from two isolates of Puccinia coronata f. sp. avenae, the causal agent of oat crown rust.</title>
        <authorList>
            <person name="Miller M.E."/>
            <person name="Zhang Y."/>
            <person name="Omidvar V."/>
            <person name="Sperschneider J."/>
            <person name="Schwessinger B."/>
            <person name="Raley C."/>
            <person name="Palmer J.M."/>
            <person name="Garnica D."/>
            <person name="Upadhyaya N."/>
            <person name="Rathjen J."/>
            <person name="Taylor J.M."/>
            <person name="Park R.F."/>
            <person name="Dodds P.N."/>
            <person name="Hirsch C.D."/>
            <person name="Kianian S.F."/>
            <person name="Figueroa M."/>
        </authorList>
    </citation>
    <scope>NUCLEOTIDE SEQUENCE [LARGE SCALE GENOMIC DNA]</scope>
    <source>
        <strain evidence="2">12NC29</strain>
    </source>
</reference>
<gene>
    <name evidence="2" type="ORF">PCANC_17069</name>
</gene>
<dbReference type="AlphaFoldDB" id="A0A2N5SLE8"/>
<proteinExistence type="predicted"/>